<evidence type="ECO:0000313" key="4">
    <source>
        <dbReference type="EMBL" id="UWZ79950.1"/>
    </source>
</evidence>
<proteinExistence type="predicted"/>
<evidence type="ECO:0000313" key="5">
    <source>
        <dbReference type="Proteomes" id="UP001060414"/>
    </source>
</evidence>
<gene>
    <name evidence="4" type="ORF">L9S41_00785</name>
</gene>
<dbReference type="InterPro" id="IPR001647">
    <property type="entry name" value="HTH_TetR"/>
</dbReference>
<accession>A0ABY5ZLD0</accession>
<evidence type="ECO:0000259" key="3">
    <source>
        <dbReference type="PROSITE" id="PS50977"/>
    </source>
</evidence>
<sequence length="199" mass="21845">MSRKSAILAAATDLFAEKGFNETCTAEIAARAGVAQGTLFYHFKSKEGMLLEVFADVMGAYLHGQEQALQGAGDGRAALEEMLRFHFRFLQDNSRHLLVLIRDFPCHLLREDGPRRSQVREQLLAMIALLRTCLERGAHDGSLRVKDAHTTALLLRGLLSGLTRQQLLSPLDVPDLGEEAVAFCLEALRPDGLPAPLAP</sequence>
<dbReference type="Proteomes" id="UP001060414">
    <property type="component" value="Chromosome"/>
</dbReference>
<dbReference type="InterPro" id="IPR009057">
    <property type="entry name" value="Homeodomain-like_sf"/>
</dbReference>
<dbReference type="PROSITE" id="PS50977">
    <property type="entry name" value="HTH_TETR_2"/>
    <property type="match status" value="1"/>
</dbReference>
<dbReference type="InterPro" id="IPR050109">
    <property type="entry name" value="HTH-type_TetR-like_transc_reg"/>
</dbReference>
<dbReference type="PANTHER" id="PTHR30055:SF226">
    <property type="entry name" value="HTH-TYPE TRANSCRIPTIONAL REGULATOR PKSA"/>
    <property type="match status" value="1"/>
</dbReference>
<dbReference type="EMBL" id="CP092109">
    <property type="protein sequence ID" value="UWZ79950.1"/>
    <property type="molecule type" value="Genomic_DNA"/>
</dbReference>
<keyword evidence="1 2" id="KW-0238">DNA-binding</keyword>
<reference evidence="4" key="1">
    <citation type="journal article" date="2022" name="Environ. Microbiol.">
        <title>Geoalkalibacter halelectricus SAP #1 sp. nov. possessing extracellular electron transfer and mineral#reducing capabilities from a haloalkaline environment.</title>
        <authorList>
            <person name="Yadav S."/>
            <person name="Singh R."/>
            <person name="Sundharam S.S."/>
            <person name="Chaudhary S."/>
            <person name="Krishnamurthi S."/>
            <person name="Patil S.A."/>
        </authorList>
    </citation>
    <scope>NUCLEOTIDE SEQUENCE</scope>
    <source>
        <strain evidence="4">SAP-1</strain>
    </source>
</reference>
<organism evidence="4 5">
    <name type="scientific">Geoalkalibacter halelectricus</name>
    <dbReference type="NCBI Taxonomy" id="2847045"/>
    <lineage>
        <taxon>Bacteria</taxon>
        <taxon>Pseudomonadati</taxon>
        <taxon>Thermodesulfobacteriota</taxon>
        <taxon>Desulfuromonadia</taxon>
        <taxon>Desulfuromonadales</taxon>
        <taxon>Geoalkalibacteraceae</taxon>
        <taxon>Geoalkalibacter</taxon>
    </lineage>
</organism>
<dbReference type="RefSeq" id="WP_260748303.1">
    <property type="nucleotide sequence ID" value="NZ_CP092109.1"/>
</dbReference>
<dbReference type="Gene3D" id="1.10.10.60">
    <property type="entry name" value="Homeodomain-like"/>
    <property type="match status" value="1"/>
</dbReference>
<keyword evidence="5" id="KW-1185">Reference proteome</keyword>
<evidence type="ECO:0000256" key="1">
    <source>
        <dbReference type="ARBA" id="ARBA00023125"/>
    </source>
</evidence>
<feature type="DNA-binding region" description="H-T-H motif" evidence="2">
    <location>
        <begin position="24"/>
        <end position="43"/>
    </location>
</feature>
<dbReference type="Pfam" id="PF17932">
    <property type="entry name" value="TetR_C_24"/>
    <property type="match status" value="1"/>
</dbReference>
<protein>
    <submittedName>
        <fullName evidence="4">TetR/AcrR family transcriptional regulator</fullName>
    </submittedName>
</protein>
<dbReference type="SUPFAM" id="SSF46689">
    <property type="entry name" value="Homeodomain-like"/>
    <property type="match status" value="1"/>
</dbReference>
<name>A0ABY5ZLD0_9BACT</name>
<dbReference type="PRINTS" id="PR00455">
    <property type="entry name" value="HTHTETR"/>
</dbReference>
<dbReference type="Gene3D" id="1.10.357.10">
    <property type="entry name" value="Tetracycline Repressor, domain 2"/>
    <property type="match status" value="1"/>
</dbReference>
<dbReference type="InterPro" id="IPR041490">
    <property type="entry name" value="KstR2_TetR_C"/>
</dbReference>
<dbReference type="SUPFAM" id="SSF48498">
    <property type="entry name" value="Tetracyclin repressor-like, C-terminal domain"/>
    <property type="match status" value="1"/>
</dbReference>
<dbReference type="InterPro" id="IPR036271">
    <property type="entry name" value="Tet_transcr_reg_TetR-rel_C_sf"/>
</dbReference>
<dbReference type="PANTHER" id="PTHR30055">
    <property type="entry name" value="HTH-TYPE TRANSCRIPTIONAL REGULATOR RUTR"/>
    <property type="match status" value="1"/>
</dbReference>
<dbReference type="Pfam" id="PF00440">
    <property type="entry name" value="TetR_N"/>
    <property type="match status" value="1"/>
</dbReference>
<evidence type="ECO:0000256" key="2">
    <source>
        <dbReference type="PROSITE-ProRule" id="PRU00335"/>
    </source>
</evidence>
<feature type="domain" description="HTH tetR-type" evidence="3">
    <location>
        <begin position="1"/>
        <end position="61"/>
    </location>
</feature>